<dbReference type="EMBL" id="CP016786">
    <property type="protein sequence ID" value="ASW42800.1"/>
    <property type="molecule type" value="Genomic_DNA"/>
</dbReference>
<dbReference type="GO" id="GO:0003700">
    <property type="term" value="F:DNA-binding transcription factor activity"/>
    <property type="evidence" value="ECO:0007669"/>
    <property type="project" value="InterPro"/>
</dbReference>
<dbReference type="Gene3D" id="1.10.10.10">
    <property type="entry name" value="Winged helix-like DNA-binding domain superfamily/Winged helix DNA-binding domain"/>
    <property type="match status" value="1"/>
</dbReference>
<evidence type="ECO:0000313" key="7">
    <source>
        <dbReference type="Proteomes" id="UP000264883"/>
    </source>
</evidence>
<dbReference type="InterPro" id="IPR036388">
    <property type="entry name" value="WH-like_DNA-bd_sf"/>
</dbReference>
<dbReference type="InterPro" id="IPR009057">
    <property type="entry name" value="Homeodomain-like_sf"/>
</dbReference>
<feature type="domain" description="HTH rpiR-type" evidence="4">
    <location>
        <begin position="1"/>
        <end position="76"/>
    </location>
</feature>
<dbReference type="Pfam" id="PF01380">
    <property type="entry name" value="SIS"/>
    <property type="match status" value="1"/>
</dbReference>
<keyword evidence="7" id="KW-1185">Reference proteome</keyword>
<dbReference type="GO" id="GO:0003677">
    <property type="term" value="F:DNA binding"/>
    <property type="evidence" value="ECO:0007669"/>
    <property type="project" value="UniProtKB-KW"/>
</dbReference>
<evidence type="ECO:0000256" key="1">
    <source>
        <dbReference type="ARBA" id="ARBA00023015"/>
    </source>
</evidence>
<dbReference type="Proteomes" id="UP000264883">
    <property type="component" value="Chromosome"/>
</dbReference>
<evidence type="ECO:0000256" key="2">
    <source>
        <dbReference type="ARBA" id="ARBA00023125"/>
    </source>
</evidence>
<dbReference type="KEGG" id="cia:BEN51_04730"/>
<evidence type="ECO:0000259" key="5">
    <source>
        <dbReference type="PROSITE" id="PS51464"/>
    </source>
</evidence>
<dbReference type="InterPro" id="IPR035472">
    <property type="entry name" value="RpiR-like_SIS"/>
</dbReference>
<dbReference type="Pfam" id="PF01418">
    <property type="entry name" value="HTH_6"/>
    <property type="match status" value="1"/>
</dbReference>
<dbReference type="PANTHER" id="PTHR30514:SF10">
    <property type="entry name" value="MURR_RPIR FAMILY TRANSCRIPTIONAL REGULATOR"/>
    <property type="match status" value="1"/>
</dbReference>
<dbReference type="SUPFAM" id="SSF46689">
    <property type="entry name" value="Homeodomain-like"/>
    <property type="match status" value="1"/>
</dbReference>
<feature type="domain" description="SIS" evidence="5">
    <location>
        <begin position="125"/>
        <end position="266"/>
    </location>
</feature>
<dbReference type="SUPFAM" id="SSF53697">
    <property type="entry name" value="SIS domain"/>
    <property type="match status" value="1"/>
</dbReference>
<dbReference type="PROSITE" id="PS51464">
    <property type="entry name" value="SIS"/>
    <property type="match status" value="1"/>
</dbReference>
<dbReference type="PANTHER" id="PTHR30514">
    <property type="entry name" value="GLUCOKINASE"/>
    <property type="match status" value="1"/>
</dbReference>
<keyword evidence="3" id="KW-0804">Transcription</keyword>
<keyword evidence="1" id="KW-0805">Transcription regulation</keyword>
<dbReference type="InterPro" id="IPR000281">
    <property type="entry name" value="HTH_RpiR"/>
</dbReference>
<name>A0A343JB92_9CLOT</name>
<evidence type="ECO:0000313" key="6">
    <source>
        <dbReference type="EMBL" id="ASW42800.1"/>
    </source>
</evidence>
<organism evidence="6 7">
    <name type="scientific">Clostridium isatidis</name>
    <dbReference type="NCBI Taxonomy" id="182773"/>
    <lineage>
        <taxon>Bacteria</taxon>
        <taxon>Bacillati</taxon>
        <taxon>Bacillota</taxon>
        <taxon>Clostridia</taxon>
        <taxon>Eubacteriales</taxon>
        <taxon>Clostridiaceae</taxon>
        <taxon>Clostridium</taxon>
    </lineage>
</organism>
<protein>
    <submittedName>
        <fullName evidence="6">RpiR family transcriptional regulator</fullName>
    </submittedName>
</protein>
<accession>A0A343JB92</accession>
<dbReference type="GO" id="GO:0097367">
    <property type="term" value="F:carbohydrate derivative binding"/>
    <property type="evidence" value="ECO:0007669"/>
    <property type="project" value="InterPro"/>
</dbReference>
<dbReference type="GO" id="GO:1901135">
    <property type="term" value="P:carbohydrate derivative metabolic process"/>
    <property type="evidence" value="ECO:0007669"/>
    <property type="project" value="InterPro"/>
</dbReference>
<reference evidence="6 7" key="1">
    <citation type="submission" date="2016-08" db="EMBL/GenBank/DDBJ databases">
        <title>Complete Genome Sequence Of The Indigo Reducing Clostridium isatidis DSM15098.</title>
        <authorList>
            <person name="Little G.T."/>
            <person name="Minton N.P."/>
        </authorList>
    </citation>
    <scope>NUCLEOTIDE SEQUENCE [LARGE SCALE GENOMIC DNA]</scope>
    <source>
        <strain evidence="6 7">DSM 15098</strain>
    </source>
</reference>
<dbReference type="CDD" id="cd05013">
    <property type="entry name" value="SIS_RpiR"/>
    <property type="match status" value="1"/>
</dbReference>
<dbReference type="InterPro" id="IPR047640">
    <property type="entry name" value="RpiR-like"/>
</dbReference>
<gene>
    <name evidence="6" type="ORF">BEN51_04730</name>
</gene>
<dbReference type="InterPro" id="IPR046348">
    <property type="entry name" value="SIS_dom_sf"/>
</dbReference>
<evidence type="ECO:0000256" key="3">
    <source>
        <dbReference type="ARBA" id="ARBA00023163"/>
    </source>
</evidence>
<keyword evidence="2" id="KW-0238">DNA-binding</keyword>
<sequence>MNIFNKFYKLTDLTENEKILVKYIVDNSEVFVKMSASEISEACYISPSTIYRFCQKIGISGLSELKVQVSMSINEYLKENSSIDFNYPFKENESENQIILKMKELYEQTILSSLNLMNLDQLKKISHLLKNAKHIDFYTSAGNLYFAENFKFQMQEIGTFVNVPIEEYHQRLTASTSDENHVAIIVSFEGRGMVIKRLAEILKLNKTPIILISSINENPISKYADYYLFLSSNENHFNKISSFSTRLSLLYILDCIYTCYFNLDYDNNVKMKLEAYDKLSGRSI</sequence>
<dbReference type="Gene3D" id="3.40.50.10490">
    <property type="entry name" value="Glucose-6-phosphate isomerase like protein, domain 1"/>
    <property type="match status" value="1"/>
</dbReference>
<dbReference type="RefSeq" id="WP_119864933.1">
    <property type="nucleotide sequence ID" value="NZ_CP016786.1"/>
</dbReference>
<dbReference type="AlphaFoldDB" id="A0A343JB92"/>
<proteinExistence type="predicted"/>
<dbReference type="InterPro" id="IPR001347">
    <property type="entry name" value="SIS_dom"/>
</dbReference>
<evidence type="ECO:0000259" key="4">
    <source>
        <dbReference type="PROSITE" id="PS51071"/>
    </source>
</evidence>
<dbReference type="OrthoDB" id="63027at2"/>
<dbReference type="PROSITE" id="PS51071">
    <property type="entry name" value="HTH_RPIR"/>
    <property type="match status" value="1"/>
</dbReference>